<dbReference type="AlphaFoldDB" id="A0A8D9BU09"/>
<name>A0A8D9BU09_9HEMI</name>
<proteinExistence type="predicted"/>
<feature type="transmembrane region" description="Helical" evidence="1">
    <location>
        <begin position="34"/>
        <end position="64"/>
    </location>
</feature>
<organism evidence="2">
    <name type="scientific">Cacopsylla melanoneura</name>
    <dbReference type="NCBI Taxonomy" id="428564"/>
    <lineage>
        <taxon>Eukaryota</taxon>
        <taxon>Metazoa</taxon>
        <taxon>Ecdysozoa</taxon>
        <taxon>Arthropoda</taxon>
        <taxon>Hexapoda</taxon>
        <taxon>Insecta</taxon>
        <taxon>Pterygota</taxon>
        <taxon>Neoptera</taxon>
        <taxon>Paraneoptera</taxon>
        <taxon>Hemiptera</taxon>
        <taxon>Sternorrhyncha</taxon>
        <taxon>Psylloidea</taxon>
        <taxon>Psyllidae</taxon>
        <taxon>Psyllinae</taxon>
        <taxon>Cacopsylla</taxon>
    </lineage>
</organism>
<keyword evidence="1" id="KW-0472">Membrane</keyword>
<sequence>MFSLQNEEIRLEYIIQFMRIFIDESHDCHNVQSVVCCIIICTLLCILCAYLLFEICIIIIMSVYHNFIPHMLFEFLVRSLEFCQFWQCPISSVQYFMVSIIFVLTMRGIV</sequence>
<feature type="transmembrane region" description="Helical" evidence="1">
    <location>
        <begin position="84"/>
        <end position="104"/>
    </location>
</feature>
<reference evidence="2" key="1">
    <citation type="submission" date="2021-05" db="EMBL/GenBank/DDBJ databases">
        <authorList>
            <person name="Alioto T."/>
            <person name="Alioto T."/>
            <person name="Gomez Garrido J."/>
        </authorList>
    </citation>
    <scope>NUCLEOTIDE SEQUENCE</scope>
</reference>
<accession>A0A8D9BU09</accession>
<dbReference type="EMBL" id="HBUF01669400">
    <property type="protein sequence ID" value="CAG6790216.1"/>
    <property type="molecule type" value="Transcribed_RNA"/>
</dbReference>
<protein>
    <submittedName>
        <fullName evidence="2">Uncharacterized protein</fullName>
    </submittedName>
</protein>
<keyword evidence="1" id="KW-1133">Transmembrane helix</keyword>
<evidence type="ECO:0000313" key="2">
    <source>
        <dbReference type="EMBL" id="CAG6790216.1"/>
    </source>
</evidence>
<keyword evidence="1" id="KW-0812">Transmembrane</keyword>
<evidence type="ECO:0000256" key="1">
    <source>
        <dbReference type="SAM" id="Phobius"/>
    </source>
</evidence>